<comment type="caution">
    <text evidence="1">The sequence shown here is derived from an EMBL/GenBank/DDBJ whole genome shotgun (WGS) entry which is preliminary data.</text>
</comment>
<dbReference type="Proteomes" id="UP000831701">
    <property type="component" value="Chromosome 6"/>
</dbReference>
<accession>A0ACB8WV52</accession>
<name>A0ACB8WV52_9TELE</name>
<proteinExistence type="predicted"/>
<dbReference type="EMBL" id="CM041536">
    <property type="protein sequence ID" value="KAI3371338.1"/>
    <property type="molecule type" value="Genomic_DNA"/>
</dbReference>
<evidence type="ECO:0000313" key="1">
    <source>
        <dbReference type="EMBL" id="KAI3371338.1"/>
    </source>
</evidence>
<sequence length="282" mass="31953">MLMPGWCFTMRRGEQAARAFQAPVDVHASADGQVYMFKRRPNESTVSSDDEEFNVMEMRPGVFQEEDRLKNTELLEREVLDGDSLNKLALQYGCKVADIKRVNNLMQEQDLFALKSIKIPVKKHSFLTETYTDRSNSQEEMPHSSTTAVKPQDRARAQPHLQEVTDFLMEVDHDIEKLIQTTNDQEEDFLDSSEKRQRFGFRGQRLTSHGADWGIQWWNAVIAMLLIGIILPLFYVIYFKTRDSGVVSPTDSSGTSQPSTTSSNTSGTGFITRGPGSFQEPG</sequence>
<gene>
    <name evidence="1" type="ORF">L3Q82_023954</name>
</gene>
<organism evidence="1 2">
    <name type="scientific">Scortum barcoo</name>
    <name type="common">barcoo grunter</name>
    <dbReference type="NCBI Taxonomy" id="214431"/>
    <lineage>
        <taxon>Eukaryota</taxon>
        <taxon>Metazoa</taxon>
        <taxon>Chordata</taxon>
        <taxon>Craniata</taxon>
        <taxon>Vertebrata</taxon>
        <taxon>Euteleostomi</taxon>
        <taxon>Actinopterygii</taxon>
        <taxon>Neopterygii</taxon>
        <taxon>Teleostei</taxon>
        <taxon>Neoteleostei</taxon>
        <taxon>Acanthomorphata</taxon>
        <taxon>Eupercaria</taxon>
        <taxon>Centrarchiformes</taxon>
        <taxon>Terapontoidei</taxon>
        <taxon>Terapontidae</taxon>
        <taxon>Scortum</taxon>
    </lineage>
</organism>
<reference evidence="1" key="1">
    <citation type="submission" date="2022-04" db="EMBL/GenBank/DDBJ databases">
        <title>Jade perch genome.</title>
        <authorList>
            <person name="Chao B."/>
        </authorList>
    </citation>
    <scope>NUCLEOTIDE SEQUENCE</scope>
    <source>
        <strain evidence="1">CB-2022</strain>
    </source>
</reference>
<evidence type="ECO:0000313" key="2">
    <source>
        <dbReference type="Proteomes" id="UP000831701"/>
    </source>
</evidence>
<protein>
    <submittedName>
        <fullName evidence="1">Uncharacterized protein</fullName>
    </submittedName>
</protein>
<keyword evidence="2" id="KW-1185">Reference proteome</keyword>